<sequence length="22" mass="2627">MRGRNLFSITSKDTNSRIKHQH</sequence>
<accession>A0A2P2N689</accession>
<organism evidence="2">
    <name type="scientific">Rhizophora mucronata</name>
    <name type="common">Asiatic mangrove</name>
    <dbReference type="NCBI Taxonomy" id="61149"/>
    <lineage>
        <taxon>Eukaryota</taxon>
        <taxon>Viridiplantae</taxon>
        <taxon>Streptophyta</taxon>
        <taxon>Embryophyta</taxon>
        <taxon>Tracheophyta</taxon>
        <taxon>Spermatophyta</taxon>
        <taxon>Magnoliopsida</taxon>
        <taxon>eudicotyledons</taxon>
        <taxon>Gunneridae</taxon>
        <taxon>Pentapetalae</taxon>
        <taxon>rosids</taxon>
        <taxon>fabids</taxon>
        <taxon>Malpighiales</taxon>
        <taxon>Rhizophoraceae</taxon>
        <taxon>Rhizophora</taxon>
    </lineage>
</organism>
<dbReference type="EMBL" id="GGEC01057540">
    <property type="protein sequence ID" value="MBX38024.1"/>
    <property type="molecule type" value="Transcribed_RNA"/>
</dbReference>
<name>A0A2P2N689_RHIMU</name>
<evidence type="ECO:0000313" key="2">
    <source>
        <dbReference type="EMBL" id="MBX38024.1"/>
    </source>
</evidence>
<dbReference type="AlphaFoldDB" id="A0A2P2N689"/>
<protein>
    <submittedName>
        <fullName evidence="2">Uncharacterized protein</fullName>
    </submittedName>
</protein>
<evidence type="ECO:0000256" key="1">
    <source>
        <dbReference type="SAM" id="MobiDB-lite"/>
    </source>
</evidence>
<feature type="region of interest" description="Disordered" evidence="1">
    <location>
        <begin position="1"/>
        <end position="22"/>
    </location>
</feature>
<proteinExistence type="predicted"/>
<reference evidence="2" key="1">
    <citation type="submission" date="2018-02" db="EMBL/GenBank/DDBJ databases">
        <title>Rhizophora mucronata_Transcriptome.</title>
        <authorList>
            <person name="Meera S.P."/>
            <person name="Sreeshan A."/>
            <person name="Augustine A."/>
        </authorList>
    </citation>
    <scope>NUCLEOTIDE SEQUENCE</scope>
    <source>
        <tissue evidence="2">Leaf</tissue>
    </source>
</reference>